<reference evidence="3" key="1">
    <citation type="submission" date="2024-04" db="EMBL/GenBank/DDBJ databases">
        <authorList>
            <person name="Shaw F."/>
            <person name="Minotto A."/>
        </authorList>
    </citation>
    <scope>NUCLEOTIDE SEQUENCE [LARGE SCALE GENOMIC DNA]</scope>
</reference>
<dbReference type="EMBL" id="OZ037952">
    <property type="protein sequence ID" value="CAL1716375.1"/>
    <property type="molecule type" value="Genomic_DNA"/>
</dbReference>
<feature type="compositionally biased region" description="Basic and acidic residues" evidence="1">
    <location>
        <begin position="143"/>
        <end position="155"/>
    </location>
</feature>
<accession>A0ABP1E8L2</accession>
<proteinExistence type="predicted"/>
<name>A0ABP1E8L2_9APHY</name>
<feature type="region of interest" description="Disordered" evidence="1">
    <location>
        <begin position="118"/>
        <end position="160"/>
    </location>
</feature>
<evidence type="ECO:0000313" key="2">
    <source>
        <dbReference type="EMBL" id="CAL1716375.1"/>
    </source>
</evidence>
<dbReference type="Proteomes" id="UP001497453">
    <property type="component" value="Chromosome 9"/>
</dbReference>
<protein>
    <submittedName>
        <fullName evidence="2">Uncharacterized protein</fullName>
    </submittedName>
</protein>
<organism evidence="2 3">
    <name type="scientific">Somion occarium</name>
    <dbReference type="NCBI Taxonomy" id="3059160"/>
    <lineage>
        <taxon>Eukaryota</taxon>
        <taxon>Fungi</taxon>
        <taxon>Dikarya</taxon>
        <taxon>Basidiomycota</taxon>
        <taxon>Agaricomycotina</taxon>
        <taxon>Agaricomycetes</taxon>
        <taxon>Polyporales</taxon>
        <taxon>Cerrenaceae</taxon>
        <taxon>Somion</taxon>
    </lineage>
</organism>
<keyword evidence="3" id="KW-1185">Reference proteome</keyword>
<evidence type="ECO:0000256" key="1">
    <source>
        <dbReference type="SAM" id="MobiDB-lite"/>
    </source>
</evidence>
<gene>
    <name evidence="2" type="ORF">GFSPODELE1_LOCUS10725</name>
</gene>
<evidence type="ECO:0000313" key="3">
    <source>
        <dbReference type="Proteomes" id="UP001497453"/>
    </source>
</evidence>
<sequence length="221" mass="24259">MQPAAPSLKDKIIHLPTVPSPKMGRIRQKWLTLTATRSVVDLRAVNNRSPNSANKETVLVQTPHRSSSLNSTYTPMSASSCEIFSSDIALFSPMDLDPLNMTSATVKSRRRKVVVSPGLSSTFPTSPFSPPLTARPGPMRTMSHRDAPAPHDPGPRADWLSSHSEEICPSFILAVDPDWDASSEEDATVYILPREAFVDIGSADRLPLEEIPDEFYPDGQH</sequence>